<dbReference type="Proteomes" id="UP000553963">
    <property type="component" value="Unassembled WGS sequence"/>
</dbReference>
<evidence type="ECO:0000256" key="1">
    <source>
        <dbReference type="ARBA" id="ARBA00004141"/>
    </source>
</evidence>
<dbReference type="PROSITE" id="PS50850">
    <property type="entry name" value="MFS"/>
    <property type="match status" value="1"/>
</dbReference>
<feature type="transmembrane region" description="Helical" evidence="6">
    <location>
        <begin position="372"/>
        <end position="394"/>
    </location>
</feature>
<feature type="transmembrane region" description="Helical" evidence="6">
    <location>
        <begin position="60"/>
        <end position="79"/>
    </location>
</feature>
<sequence length="445" mass="46993">MGVAQAAIESGGTEARAYSKVVRRLIPLMMVLYLVSFLDRVNVGFAALTMNADLGFTPQIYGWGAGIFFIGYFLFEVPSNLVLEKVGARLWICRIMVTWGLISAATAFASGPTSFFILRFLLGAAEAGFLPGMIMYLGYWFPLAMRARYIALFMAAVPIASAVGAPLSALVLQTHGFLGLAGWQWLFIIEGVPAALLGLVVLFHLPDGPHQARWLNTAEKQAIDARLAADHQAGAGATHEALWPALADPRVLTLGAIYFGVVVGLYGIGLWLPQVISAMGFSTGQIGLILIIPYGLSALAMLAWGRHSDMSRERMLHVAASAFLGGAGLLASVHAPSPLLAIAAITAASIGIYSLLGPFWAVPPLFLRGTAAAAGIALINSIGNLGGFVGPYLVGWIKGTTGSFTAGFEVLAAIVALAGVLTLVLRSRLRRAGARTILREEGTSR</sequence>
<dbReference type="PANTHER" id="PTHR43791">
    <property type="entry name" value="PERMEASE-RELATED"/>
    <property type="match status" value="1"/>
</dbReference>
<evidence type="ECO:0000256" key="2">
    <source>
        <dbReference type="ARBA" id="ARBA00022448"/>
    </source>
</evidence>
<feature type="transmembrane region" description="Helical" evidence="6">
    <location>
        <begin position="406"/>
        <end position="425"/>
    </location>
</feature>
<dbReference type="SUPFAM" id="SSF103473">
    <property type="entry name" value="MFS general substrate transporter"/>
    <property type="match status" value="1"/>
</dbReference>
<feature type="transmembrane region" description="Helical" evidence="6">
    <location>
        <begin position="251"/>
        <end position="272"/>
    </location>
</feature>
<keyword evidence="3 6" id="KW-0812">Transmembrane</keyword>
<dbReference type="GO" id="GO:0022857">
    <property type="term" value="F:transmembrane transporter activity"/>
    <property type="evidence" value="ECO:0007669"/>
    <property type="project" value="InterPro"/>
</dbReference>
<dbReference type="GO" id="GO:0016020">
    <property type="term" value="C:membrane"/>
    <property type="evidence" value="ECO:0007669"/>
    <property type="project" value="UniProtKB-SubCell"/>
</dbReference>
<evidence type="ECO:0000313" key="9">
    <source>
        <dbReference type="Proteomes" id="UP000553963"/>
    </source>
</evidence>
<evidence type="ECO:0000256" key="3">
    <source>
        <dbReference type="ARBA" id="ARBA00022692"/>
    </source>
</evidence>
<dbReference type="InterPro" id="IPR020846">
    <property type="entry name" value="MFS_dom"/>
</dbReference>
<keyword evidence="5 6" id="KW-0472">Membrane</keyword>
<dbReference type="EMBL" id="JACIDS010000002">
    <property type="protein sequence ID" value="MBB3930717.1"/>
    <property type="molecule type" value="Genomic_DNA"/>
</dbReference>
<evidence type="ECO:0000256" key="5">
    <source>
        <dbReference type="ARBA" id="ARBA00023136"/>
    </source>
</evidence>
<keyword evidence="9" id="KW-1185">Reference proteome</keyword>
<feature type="transmembrane region" description="Helical" evidence="6">
    <location>
        <begin position="183"/>
        <end position="205"/>
    </location>
</feature>
<dbReference type="Gene3D" id="1.20.1250.20">
    <property type="entry name" value="MFS general substrate transporter like domains"/>
    <property type="match status" value="2"/>
</dbReference>
<proteinExistence type="predicted"/>
<organism evidence="8 9">
    <name type="scientific">Kaistia hirudinis</name>
    <dbReference type="NCBI Taxonomy" id="1293440"/>
    <lineage>
        <taxon>Bacteria</taxon>
        <taxon>Pseudomonadati</taxon>
        <taxon>Pseudomonadota</taxon>
        <taxon>Alphaproteobacteria</taxon>
        <taxon>Hyphomicrobiales</taxon>
        <taxon>Kaistiaceae</taxon>
        <taxon>Kaistia</taxon>
    </lineage>
</organism>
<feature type="transmembrane region" description="Helical" evidence="6">
    <location>
        <begin position="91"/>
        <end position="110"/>
    </location>
</feature>
<dbReference type="PANTHER" id="PTHR43791:SF36">
    <property type="entry name" value="TRANSPORTER, PUTATIVE (AFU_ORTHOLOGUE AFUA_6G08340)-RELATED"/>
    <property type="match status" value="1"/>
</dbReference>
<dbReference type="InterPro" id="IPR036259">
    <property type="entry name" value="MFS_trans_sf"/>
</dbReference>
<feature type="transmembrane region" description="Helical" evidence="6">
    <location>
        <begin position="284"/>
        <end position="304"/>
    </location>
</feature>
<dbReference type="Pfam" id="PF07690">
    <property type="entry name" value="MFS_1"/>
    <property type="match status" value="1"/>
</dbReference>
<evidence type="ECO:0000259" key="7">
    <source>
        <dbReference type="PROSITE" id="PS50850"/>
    </source>
</evidence>
<dbReference type="RefSeq" id="WP_183398346.1">
    <property type="nucleotide sequence ID" value="NZ_JACIDS010000002.1"/>
</dbReference>
<feature type="transmembrane region" description="Helical" evidence="6">
    <location>
        <begin position="316"/>
        <end position="333"/>
    </location>
</feature>
<feature type="transmembrane region" description="Helical" evidence="6">
    <location>
        <begin position="25"/>
        <end position="48"/>
    </location>
</feature>
<feature type="transmembrane region" description="Helical" evidence="6">
    <location>
        <begin position="149"/>
        <end position="171"/>
    </location>
</feature>
<evidence type="ECO:0000256" key="4">
    <source>
        <dbReference type="ARBA" id="ARBA00022989"/>
    </source>
</evidence>
<name>A0A840ANW1_9HYPH</name>
<accession>A0A840ANW1</accession>
<comment type="caution">
    <text evidence="8">The sequence shown here is derived from an EMBL/GenBank/DDBJ whole genome shotgun (WGS) entry which is preliminary data.</text>
</comment>
<protein>
    <submittedName>
        <fullName evidence="8">ACS family tartrate transporter-like MFS transporter</fullName>
    </submittedName>
</protein>
<keyword evidence="4 6" id="KW-1133">Transmembrane helix</keyword>
<keyword evidence="2" id="KW-0813">Transport</keyword>
<feature type="domain" description="Major facilitator superfamily (MFS) profile" evidence="7">
    <location>
        <begin position="25"/>
        <end position="430"/>
    </location>
</feature>
<dbReference type="CDD" id="cd17319">
    <property type="entry name" value="MFS_ExuT_GudP_like"/>
    <property type="match status" value="1"/>
</dbReference>
<evidence type="ECO:0000313" key="8">
    <source>
        <dbReference type="EMBL" id="MBB3930717.1"/>
    </source>
</evidence>
<reference evidence="8 9" key="1">
    <citation type="submission" date="2020-08" db="EMBL/GenBank/DDBJ databases">
        <title>Genomic Encyclopedia of Type Strains, Phase IV (KMG-IV): sequencing the most valuable type-strain genomes for metagenomic binning, comparative biology and taxonomic classification.</title>
        <authorList>
            <person name="Goeker M."/>
        </authorList>
    </citation>
    <scope>NUCLEOTIDE SEQUENCE [LARGE SCALE GENOMIC DNA]</scope>
    <source>
        <strain evidence="8 9">DSM 25966</strain>
    </source>
</reference>
<feature type="transmembrane region" description="Helical" evidence="6">
    <location>
        <begin position="339"/>
        <end position="360"/>
    </location>
</feature>
<dbReference type="AlphaFoldDB" id="A0A840ANW1"/>
<dbReference type="FunFam" id="1.20.1250.20:FF:000018">
    <property type="entry name" value="MFS transporter permease"/>
    <property type="match status" value="1"/>
</dbReference>
<feature type="transmembrane region" description="Helical" evidence="6">
    <location>
        <begin position="116"/>
        <end position="137"/>
    </location>
</feature>
<evidence type="ECO:0000256" key="6">
    <source>
        <dbReference type="SAM" id="Phobius"/>
    </source>
</evidence>
<comment type="subcellular location">
    <subcellularLocation>
        <location evidence="1">Membrane</location>
        <topology evidence="1">Multi-pass membrane protein</topology>
    </subcellularLocation>
</comment>
<dbReference type="InterPro" id="IPR011701">
    <property type="entry name" value="MFS"/>
</dbReference>
<gene>
    <name evidence="8" type="ORF">GGR25_001756</name>
</gene>